<name>A0ACB7VLB6_DIOAL</name>
<dbReference type="EMBL" id="CM037018">
    <property type="protein sequence ID" value="KAH7674896.1"/>
    <property type="molecule type" value="Genomic_DNA"/>
</dbReference>
<evidence type="ECO:0000313" key="2">
    <source>
        <dbReference type="Proteomes" id="UP000827976"/>
    </source>
</evidence>
<evidence type="ECO:0000313" key="1">
    <source>
        <dbReference type="EMBL" id="KAH7674896.1"/>
    </source>
</evidence>
<organism evidence="1 2">
    <name type="scientific">Dioscorea alata</name>
    <name type="common">Purple yam</name>
    <dbReference type="NCBI Taxonomy" id="55571"/>
    <lineage>
        <taxon>Eukaryota</taxon>
        <taxon>Viridiplantae</taxon>
        <taxon>Streptophyta</taxon>
        <taxon>Embryophyta</taxon>
        <taxon>Tracheophyta</taxon>
        <taxon>Spermatophyta</taxon>
        <taxon>Magnoliopsida</taxon>
        <taxon>Liliopsida</taxon>
        <taxon>Dioscoreales</taxon>
        <taxon>Dioscoreaceae</taxon>
        <taxon>Dioscorea</taxon>
    </lineage>
</organism>
<comment type="caution">
    <text evidence="1">The sequence shown here is derived from an EMBL/GenBank/DDBJ whole genome shotgun (WGS) entry which is preliminary data.</text>
</comment>
<reference evidence="2" key="1">
    <citation type="journal article" date="2022" name="Nat. Commun.">
        <title>Chromosome evolution and the genetic basis of agronomically important traits in greater yam.</title>
        <authorList>
            <person name="Bredeson J.V."/>
            <person name="Lyons J.B."/>
            <person name="Oniyinde I.O."/>
            <person name="Okereke N.R."/>
            <person name="Kolade O."/>
            <person name="Nnabue I."/>
            <person name="Nwadili C.O."/>
            <person name="Hribova E."/>
            <person name="Parker M."/>
            <person name="Nwogha J."/>
            <person name="Shu S."/>
            <person name="Carlson J."/>
            <person name="Kariba R."/>
            <person name="Muthemba S."/>
            <person name="Knop K."/>
            <person name="Barton G.J."/>
            <person name="Sherwood A.V."/>
            <person name="Lopez-Montes A."/>
            <person name="Asiedu R."/>
            <person name="Jamnadass R."/>
            <person name="Muchugi A."/>
            <person name="Goodstein D."/>
            <person name="Egesi C.N."/>
            <person name="Featherston J."/>
            <person name="Asfaw A."/>
            <person name="Simpson G.G."/>
            <person name="Dolezel J."/>
            <person name="Hendre P.S."/>
            <person name="Van Deynze A."/>
            <person name="Kumar P.L."/>
            <person name="Obidiegwu J.E."/>
            <person name="Bhattacharjee R."/>
            <person name="Rokhsar D.S."/>
        </authorList>
    </citation>
    <scope>NUCLEOTIDE SEQUENCE [LARGE SCALE GENOMIC DNA]</scope>
    <source>
        <strain evidence="2">cv. TDa95/00328</strain>
    </source>
</reference>
<accession>A0ACB7VLB6</accession>
<sequence>MKWGRVDHGLKEIVAMVVVQSIYACMTIFSKEAFTEGMSIIVFIVYRQAIASLLLIPTSVILNRGKIDHLALGLKGFLLVFLTSLVGATITQYLYYKGLDLSSSSLATAMANTLPAATFLMALVFGIEKLKPKSLRTYAKIFGTLICVAGAVCMALYKGPKLHNIKLLEENWVKGFLFLTGSICCWSLWLILQALICKNYLDPLSLATWMSFLSTMQSFILALIIETNSNAWIIKSVFQLLSCLFVGIFGSGVTFYLVSWVIASRGPVFSAMFAPLSLVIATILGALLLQENVYVGSLVGATAVVSGLYMVLWGKADDYETKVKVDQKDDSTEQDDVESSLHESLLIGRDHDIEGHLQNN</sequence>
<keyword evidence="2" id="KW-1185">Reference proteome</keyword>
<proteinExistence type="predicted"/>
<dbReference type="Proteomes" id="UP000827976">
    <property type="component" value="Chromosome 8"/>
</dbReference>
<gene>
    <name evidence="1" type="ORF">IHE45_08G102800</name>
</gene>
<protein>
    <submittedName>
        <fullName evidence="1">WAT1-related protein</fullName>
    </submittedName>
</protein>